<dbReference type="EMBL" id="LGTZ01001492">
    <property type="protein sequence ID" value="OJD21251.1"/>
    <property type="molecule type" value="Genomic_DNA"/>
</dbReference>
<evidence type="ECO:0000256" key="1">
    <source>
        <dbReference type="SAM" id="Phobius"/>
    </source>
</evidence>
<dbReference type="VEuPathDB" id="FungiDB:ACJ73_07411"/>
<protein>
    <submittedName>
        <fullName evidence="2">Uncharacterized protein</fullName>
    </submittedName>
</protein>
<dbReference type="OrthoDB" id="3254104at2759"/>
<accession>A0A1J9QM16</accession>
<organism evidence="2 3">
    <name type="scientific">Blastomyces percursus</name>
    <dbReference type="NCBI Taxonomy" id="1658174"/>
    <lineage>
        <taxon>Eukaryota</taxon>
        <taxon>Fungi</taxon>
        <taxon>Dikarya</taxon>
        <taxon>Ascomycota</taxon>
        <taxon>Pezizomycotina</taxon>
        <taxon>Eurotiomycetes</taxon>
        <taxon>Eurotiomycetidae</taxon>
        <taxon>Onygenales</taxon>
        <taxon>Ajellomycetaceae</taxon>
        <taxon>Blastomyces</taxon>
    </lineage>
</organism>
<reference evidence="2 3" key="1">
    <citation type="submission" date="2015-08" db="EMBL/GenBank/DDBJ databases">
        <title>Emmonsia species relationships and genome sequence.</title>
        <authorList>
            <person name="Cuomo C.A."/>
            <person name="Schwartz I.S."/>
            <person name="Kenyon C."/>
            <person name="De Hoog G.S."/>
            <person name="Govender N.P."/>
            <person name="Botha A."/>
            <person name="Moreno L."/>
            <person name="De Vries M."/>
            <person name="Munoz J.F."/>
            <person name="Stielow J.B."/>
        </authorList>
    </citation>
    <scope>NUCLEOTIDE SEQUENCE [LARGE SCALE GENOMIC DNA]</scope>
    <source>
        <strain evidence="2 3">EI222</strain>
    </source>
</reference>
<comment type="caution">
    <text evidence="2">The sequence shown here is derived from an EMBL/GenBank/DDBJ whole genome shotgun (WGS) entry which is preliminary data.</text>
</comment>
<feature type="transmembrane region" description="Helical" evidence="1">
    <location>
        <begin position="109"/>
        <end position="125"/>
    </location>
</feature>
<sequence>MNMQVFSIDELPCHTPYMAMLLRAERIPILHNMLAAFFTWILLAGYLVFPGTFTSIRASSALQPGADKGAPTNMVAHAVQNAPLLWIAAICCLIGYYSADERNNFRPSFLNALIGMINTIITVYTGKDGHWSVPAIVTASITASLTVVMLVLFLCNFLCLQKVQNDHDTTISTSVKAP</sequence>
<evidence type="ECO:0000313" key="2">
    <source>
        <dbReference type="EMBL" id="OJD21251.1"/>
    </source>
</evidence>
<keyword evidence="1" id="KW-1133">Transmembrane helix</keyword>
<feature type="transmembrane region" description="Helical" evidence="1">
    <location>
        <begin position="131"/>
        <end position="155"/>
    </location>
</feature>
<dbReference type="AlphaFoldDB" id="A0A1J9QM16"/>
<proteinExistence type="predicted"/>
<dbReference type="Proteomes" id="UP000242791">
    <property type="component" value="Unassembled WGS sequence"/>
</dbReference>
<feature type="transmembrane region" description="Helical" evidence="1">
    <location>
        <begin position="78"/>
        <end position="97"/>
    </location>
</feature>
<keyword evidence="3" id="KW-1185">Reference proteome</keyword>
<name>A0A1J9QM16_9EURO</name>
<feature type="transmembrane region" description="Helical" evidence="1">
    <location>
        <begin position="29"/>
        <end position="49"/>
    </location>
</feature>
<keyword evidence="1" id="KW-0472">Membrane</keyword>
<dbReference type="STRING" id="1658174.A0A1J9QM16"/>
<gene>
    <name evidence="2" type="ORF">ACJ73_07411</name>
</gene>
<keyword evidence="1" id="KW-0812">Transmembrane</keyword>
<evidence type="ECO:0000313" key="3">
    <source>
        <dbReference type="Proteomes" id="UP000242791"/>
    </source>
</evidence>